<evidence type="ECO:0000313" key="2">
    <source>
        <dbReference type="Proteomes" id="UP000650524"/>
    </source>
</evidence>
<dbReference type="InterPro" id="IPR012334">
    <property type="entry name" value="Pectin_lyas_fold"/>
</dbReference>
<dbReference type="AlphaFoldDB" id="A0A8J6MXA9"/>
<dbReference type="SUPFAM" id="SSF51126">
    <property type="entry name" value="Pectin lyase-like"/>
    <property type="match status" value="1"/>
</dbReference>
<dbReference type="Proteomes" id="UP000650524">
    <property type="component" value="Unassembled WGS sequence"/>
</dbReference>
<comment type="caution">
    <text evidence="1">The sequence shown here is derived from an EMBL/GenBank/DDBJ whole genome shotgun (WGS) entry which is preliminary data.</text>
</comment>
<accession>A0A8J6MXA9</accession>
<gene>
    <name evidence="1" type="ORF">H8E19_04230</name>
</gene>
<proteinExistence type="predicted"/>
<name>A0A8J6MXA9_9DELT</name>
<sequence length="127" mass="14010">MRVKQRVDIDVNYDCADSTGTYNLYWQTLDIDFNIEKEVHYVEPSGSCGGNTPCYLTIQEAIDAAGSRATIKIAEGRYYEDLTLSSPKVLTLQGGWDTAFTTRTSNTTVDSLSISSGTVTAEYLICQ</sequence>
<dbReference type="EMBL" id="JACNJD010000147">
    <property type="protein sequence ID" value="MBC8176592.1"/>
    <property type="molecule type" value="Genomic_DNA"/>
</dbReference>
<dbReference type="InterPro" id="IPR011050">
    <property type="entry name" value="Pectin_lyase_fold/virulence"/>
</dbReference>
<organism evidence="1 2">
    <name type="scientific">Candidatus Desulfacyla euxinica</name>
    <dbReference type="NCBI Taxonomy" id="2841693"/>
    <lineage>
        <taxon>Bacteria</taxon>
        <taxon>Deltaproteobacteria</taxon>
        <taxon>Candidatus Desulfacyla</taxon>
    </lineage>
</organism>
<dbReference type="Gene3D" id="2.160.20.10">
    <property type="entry name" value="Single-stranded right-handed beta-helix, Pectin lyase-like"/>
    <property type="match status" value="1"/>
</dbReference>
<protein>
    <recommendedName>
        <fullName evidence="3">DUF1565 domain-containing protein</fullName>
    </recommendedName>
</protein>
<reference evidence="1 2" key="1">
    <citation type="submission" date="2020-08" db="EMBL/GenBank/DDBJ databases">
        <title>Bridging the membrane lipid divide: bacteria of the FCB group superphylum have the potential to synthesize archaeal ether lipids.</title>
        <authorList>
            <person name="Villanueva L."/>
            <person name="Von Meijenfeldt F.A.B."/>
            <person name="Westbye A.B."/>
            <person name="Yadav S."/>
            <person name="Hopmans E.C."/>
            <person name="Dutilh B.E."/>
            <person name="Sinninghe Damste J.S."/>
        </authorList>
    </citation>
    <scope>NUCLEOTIDE SEQUENCE [LARGE SCALE GENOMIC DNA]</scope>
    <source>
        <strain evidence="1">NIOZ-UU27</strain>
    </source>
</reference>
<evidence type="ECO:0000313" key="1">
    <source>
        <dbReference type="EMBL" id="MBC8176592.1"/>
    </source>
</evidence>
<evidence type="ECO:0008006" key="3">
    <source>
        <dbReference type="Google" id="ProtNLM"/>
    </source>
</evidence>